<keyword evidence="6 9" id="KW-1133">Transmembrane helix</keyword>
<evidence type="ECO:0000259" key="10">
    <source>
        <dbReference type="PROSITE" id="PS50109"/>
    </source>
</evidence>
<evidence type="ECO:0000256" key="1">
    <source>
        <dbReference type="ARBA" id="ARBA00004651"/>
    </source>
</evidence>
<name>A0A1W6W1X9_VIBAL</name>
<feature type="transmembrane region" description="Helical" evidence="9">
    <location>
        <begin position="77"/>
        <end position="97"/>
    </location>
</feature>
<dbReference type="PROSITE" id="PS51257">
    <property type="entry name" value="PROKAR_LIPOPROTEIN"/>
    <property type="match status" value="1"/>
</dbReference>
<dbReference type="SUPFAM" id="SSF55874">
    <property type="entry name" value="ATPase domain of HSP90 chaperone/DNA topoisomerase II/histidine kinase"/>
    <property type="match status" value="1"/>
</dbReference>
<dbReference type="NCBIfam" id="NF008649">
    <property type="entry name" value="PRK11644.1"/>
    <property type="match status" value="1"/>
</dbReference>
<dbReference type="InterPro" id="IPR005467">
    <property type="entry name" value="His_kinase_dom"/>
</dbReference>
<feature type="transmembrane region" description="Helical" evidence="9">
    <location>
        <begin position="6"/>
        <end position="30"/>
    </location>
</feature>
<dbReference type="PROSITE" id="PS50109">
    <property type="entry name" value="HIS_KIN"/>
    <property type="match status" value="1"/>
</dbReference>
<dbReference type="AlphaFoldDB" id="A0A1W6W1X9"/>
<dbReference type="GO" id="GO:0000155">
    <property type="term" value="F:phosphorelay sensor kinase activity"/>
    <property type="evidence" value="ECO:0007669"/>
    <property type="project" value="InterPro"/>
</dbReference>
<evidence type="ECO:0000256" key="4">
    <source>
        <dbReference type="ARBA" id="ARBA00022692"/>
    </source>
</evidence>
<dbReference type="InterPro" id="IPR050482">
    <property type="entry name" value="Sensor_HK_TwoCompSys"/>
</dbReference>
<dbReference type="InterPro" id="IPR036890">
    <property type="entry name" value="HATPase_C_sf"/>
</dbReference>
<evidence type="ECO:0000256" key="5">
    <source>
        <dbReference type="ARBA" id="ARBA00022777"/>
    </source>
</evidence>
<evidence type="ECO:0000256" key="8">
    <source>
        <dbReference type="ARBA" id="ARBA00023136"/>
    </source>
</evidence>
<evidence type="ECO:0000256" key="2">
    <source>
        <dbReference type="ARBA" id="ARBA00022475"/>
    </source>
</evidence>
<sequence>MRAYAVTTICGLFVMACAWFCLWVIAYYFVNDPELAILLFPFALRLGVTLHTRTAYWPTIYLSEWGLSIALAMLLGQPQWLTVLIASIASIPVTLIAKKYYYGDQNRHLAVMGIVIIITAFINVMAVGFHVPSVYMVWLASISGGLLVVPMCYLLWSYLFQSRWSPLSSLLLSNAVVFQVRHIVLYALLLIGSILVQTSLPEELKRFAPFCMAIPIIVLALRYGWQGALLATMLNSIALIAARSGVSNLEITDLLLSLSAQTITGIMLGLGVQKQKDLNHKLRGELARNQNLSRQLIKAEESVRRDIARELHDEIGQNITAIRTQANIIKRVNNTETRVGCADMIEGLSLNVYDTTKRLLSKLRPKMLDDLDLKESVEQLTREMEFANHGTNVQLNWQGDYTSLSDTLKVTLFRLCQESLNNAAKYAEAQLINIELTIGEAAVSLMIHDDGVGFKVQDSMNGMGVRGMQERVHALGGKIVIYSTSDQMIGTQISITLPKV</sequence>
<dbReference type="EC" id="2.7.13.3" evidence="11"/>
<dbReference type="PANTHER" id="PTHR24421">
    <property type="entry name" value="NITRATE/NITRITE SENSOR PROTEIN NARX-RELATED"/>
    <property type="match status" value="1"/>
</dbReference>
<feature type="transmembrane region" description="Helical" evidence="9">
    <location>
        <begin position="171"/>
        <end position="195"/>
    </location>
</feature>
<comment type="subcellular location">
    <subcellularLocation>
        <location evidence="1">Cell membrane</location>
        <topology evidence="1">Multi-pass membrane protein</topology>
    </subcellularLocation>
</comment>
<dbReference type="InterPro" id="IPR007895">
    <property type="entry name" value="MASE1"/>
</dbReference>
<dbReference type="GO" id="GO:0046983">
    <property type="term" value="F:protein dimerization activity"/>
    <property type="evidence" value="ECO:0007669"/>
    <property type="project" value="InterPro"/>
</dbReference>
<keyword evidence="4 9" id="KW-0812">Transmembrane</keyword>
<dbReference type="Pfam" id="PF07730">
    <property type="entry name" value="HisKA_3"/>
    <property type="match status" value="1"/>
</dbReference>
<evidence type="ECO:0000256" key="9">
    <source>
        <dbReference type="SAM" id="Phobius"/>
    </source>
</evidence>
<dbReference type="PANTHER" id="PTHR24421:SF58">
    <property type="entry name" value="SIGNAL TRANSDUCTION HISTIDINE-PROTEIN KINASE_PHOSPHATASE UHPB"/>
    <property type="match status" value="1"/>
</dbReference>
<dbReference type="Pfam" id="PF05231">
    <property type="entry name" value="MASE1"/>
    <property type="match status" value="1"/>
</dbReference>
<dbReference type="Pfam" id="PF02518">
    <property type="entry name" value="HATPase_c"/>
    <property type="match status" value="1"/>
</dbReference>
<dbReference type="SMART" id="SM00387">
    <property type="entry name" value="HATPase_c"/>
    <property type="match status" value="1"/>
</dbReference>
<feature type="transmembrane region" description="Helical" evidence="9">
    <location>
        <begin position="109"/>
        <end position="129"/>
    </location>
</feature>
<organism evidence="11">
    <name type="scientific">Vibrio alginolyticus</name>
    <dbReference type="NCBI Taxonomy" id="663"/>
    <lineage>
        <taxon>Bacteria</taxon>
        <taxon>Pseudomonadati</taxon>
        <taxon>Pseudomonadota</taxon>
        <taxon>Gammaproteobacteria</taxon>
        <taxon>Vibrionales</taxon>
        <taxon>Vibrionaceae</taxon>
        <taxon>Vibrio</taxon>
    </lineage>
</organism>
<dbReference type="Gene3D" id="1.20.5.1930">
    <property type="match status" value="1"/>
</dbReference>
<proteinExistence type="predicted"/>
<evidence type="ECO:0000256" key="7">
    <source>
        <dbReference type="ARBA" id="ARBA00023012"/>
    </source>
</evidence>
<dbReference type="GO" id="GO:0005886">
    <property type="term" value="C:plasma membrane"/>
    <property type="evidence" value="ECO:0007669"/>
    <property type="project" value="UniProtKB-SubCell"/>
</dbReference>
<keyword evidence="5 11" id="KW-0418">Kinase</keyword>
<keyword evidence="2" id="KW-1003">Cell membrane</keyword>
<dbReference type="CDD" id="cd16917">
    <property type="entry name" value="HATPase_UhpB-NarQ-NarX-like"/>
    <property type="match status" value="1"/>
</dbReference>
<dbReference type="RefSeq" id="WP_054730251.1">
    <property type="nucleotide sequence ID" value="NZ_CP017890.1"/>
</dbReference>
<gene>
    <name evidence="11" type="primary">nreB_2</name>
    <name evidence="11" type="ORF">K05K4_40440</name>
</gene>
<keyword evidence="3 11" id="KW-0808">Transferase</keyword>
<dbReference type="EMBL" id="CP017903">
    <property type="protein sequence ID" value="ARP20764.1"/>
    <property type="molecule type" value="Genomic_DNA"/>
</dbReference>
<keyword evidence="7" id="KW-0902">Two-component regulatory system</keyword>
<feature type="transmembrane region" description="Helical" evidence="9">
    <location>
        <begin position="135"/>
        <end position="159"/>
    </location>
</feature>
<evidence type="ECO:0000256" key="6">
    <source>
        <dbReference type="ARBA" id="ARBA00022989"/>
    </source>
</evidence>
<dbReference type="Gene3D" id="3.30.565.10">
    <property type="entry name" value="Histidine kinase-like ATPase, C-terminal domain"/>
    <property type="match status" value="1"/>
</dbReference>
<evidence type="ECO:0000256" key="3">
    <source>
        <dbReference type="ARBA" id="ARBA00022679"/>
    </source>
</evidence>
<protein>
    <submittedName>
        <fullName evidence="11">Oxygen sensor histidine kinase NreB</fullName>
        <ecNumber evidence="11">2.7.13.3</ecNumber>
    </submittedName>
</protein>
<keyword evidence="8 9" id="KW-0472">Membrane</keyword>
<reference evidence="11" key="1">
    <citation type="submission" date="2016-10" db="EMBL/GenBank/DDBJ databases">
        <title>The High Quality Genome of Vibrio alginolyticus K01M1.</title>
        <authorList>
            <person name="Wendling C."/>
            <person name="Chibani C.M."/>
            <person name="Hertel R."/>
            <person name="Sproer C."/>
            <person name="Bunk B."/>
            <person name="Overmann J."/>
            <person name="Roth O."/>
            <person name="Liesegang H."/>
        </authorList>
    </citation>
    <scope>NUCLEOTIDE SEQUENCE</scope>
    <source>
        <strain evidence="11">K05K4</strain>
    </source>
</reference>
<evidence type="ECO:0000313" key="11">
    <source>
        <dbReference type="EMBL" id="ARP20764.1"/>
    </source>
</evidence>
<feature type="domain" description="Histidine kinase" evidence="10">
    <location>
        <begin position="310"/>
        <end position="500"/>
    </location>
</feature>
<dbReference type="InterPro" id="IPR003594">
    <property type="entry name" value="HATPase_dom"/>
</dbReference>
<accession>A0A1W6W1X9</accession>
<dbReference type="InterPro" id="IPR011712">
    <property type="entry name" value="Sig_transdc_His_kin_sub3_dim/P"/>
</dbReference>